<evidence type="ECO:0000313" key="2">
    <source>
        <dbReference type="EMBL" id="CAK0879817.1"/>
    </source>
</evidence>
<feature type="region of interest" description="Disordered" evidence="1">
    <location>
        <begin position="137"/>
        <end position="216"/>
    </location>
</feature>
<proteinExistence type="predicted"/>
<dbReference type="EMBL" id="CAUYUJ010018004">
    <property type="protein sequence ID" value="CAK0879817.1"/>
    <property type="molecule type" value="Genomic_DNA"/>
</dbReference>
<accession>A0ABN9W4G7</accession>
<name>A0ABN9W4G7_9DINO</name>
<reference evidence="2" key="1">
    <citation type="submission" date="2023-10" db="EMBL/GenBank/DDBJ databases">
        <authorList>
            <person name="Chen Y."/>
            <person name="Shah S."/>
            <person name="Dougan E. K."/>
            <person name="Thang M."/>
            <person name="Chan C."/>
        </authorList>
    </citation>
    <scope>NUCLEOTIDE SEQUENCE [LARGE SCALE GENOMIC DNA]</scope>
</reference>
<feature type="region of interest" description="Disordered" evidence="1">
    <location>
        <begin position="1"/>
        <end position="113"/>
    </location>
</feature>
<organism evidence="2 3">
    <name type="scientific">Prorocentrum cordatum</name>
    <dbReference type="NCBI Taxonomy" id="2364126"/>
    <lineage>
        <taxon>Eukaryota</taxon>
        <taxon>Sar</taxon>
        <taxon>Alveolata</taxon>
        <taxon>Dinophyceae</taxon>
        <taxon>Prorocentrales</taxon>
        <taxon>Prorocentraceae</taxon>
        <taxon>Prorocentrum</taxon>
    </lineage>
</organism>
<feature type="compositionally biased region" description="Basic and acidic residues" evidence="1">
    <location>
        <begin position="82"/>
        <end position="93"/>
    </location>
</feature>
<feature type="compositionally biased region" description="Polar residues" evidence="1">
    <location>
        <begin position="175"/>
        <end position="190"/>
    </location>
</feature>
<keyword evidence="3" id="KW-1185">Reference proteome</keyword>
<gene>
    <name evidence="2" type="ORF">PCOR1329_LOCUS63139</name>
</gene>
<sequence length="216" mass="23077">MLEGPLWARTTRSLRHSSKDQLVITRSSAPSRGAAQRPIASGIPVSWAPPRRQVPHRRRQQRGALGGALLVDAARRPAAAGEQHEARRARDGDAEPQGAPRGHRDARQAGQLRGVGVLQPGAVYDVLLVGRGVRAARQPDHLQRQPVGPGPEQRPRQAEHEAPDTSTASCPKESTGLTNRSATVSSSTPNAAERRRSTPPAQASSSSAPPHTRLPK</sequence>
<dbReference type="Proteomes" id="UP001189429">
    <property type="component" value="Unassembled WGS sequence"/>
</dbReference>
<feature type="compositionally biased region" description="Low complexity" evidence="1">
    <location>
        <begin position="198"/>
        <end position="210"/>
    </location>
</feature>
<comment type="caution">
    <text evidence="2">The sequence shown here is derived from an EMBL/GenBank/DDBJ whole genome shotgun (WGS) entry which is preliminary data.</text>
</comment>
<evidence type="ECO:0000313" key="3">
    <source>
        <dbReference type="Proteomes" id="UP001189429"/>
    </source>
</evidence>
<protein>
    <submittedName>
        <fullName evidence="2">Uncharacterized protein</fullName>
    </submittedName>
</protein>
<evidence type="ECO:0000256" key="1">
    <source>
        <dbReference type="SAM" id="MobiDB-lite"/>
    </source>
</evidence>
<feature type="compositionally biased region" description="Basic and acidic residues" evidence="1">
    <location>
        <begin position="153"/>
        <end position="163"/>
    </location>
</feature>